<sequence>MAKKTVKEFSVDLYEKYVEVSISTENVKPHKYRIFPDERQGSDIKKIASHISSGLETAKSSLKKIGISDYQERRYVFLDLPNDTYSSQYTADKL</sequence>
<gene>
    <name evidence="1" type="ORF">RC083_21900</name>
</gene>
<dbReference type="EMBL" id="JAVIFY010000038">
    <property type="protein sequence ID" value="MDQ9094217.1"/>
    <property type="molecule type" value="Genomic_DNA"/>
</dbReference>
<protein>
    <submittedName>
        <fullName evidence="1">Uncharacterized protein</fullName>
    </submittedName>
</protein>
<accession>A0ABU1BIY2</accession>
<comment type="caution">
    <text evidence="1">The sequence shown here is derived from an EMBL/GenBank/DDBJ whole genome shotgun (WGS) entry which is preliminary data.</text>
</comment>
<evidence type="ECO:0000313" key="1">
    <source>
        <dbReference type="EMBL" id="MDQ9094217.1"/>
    </source>
</evidence>
<dbReference type="Proteomes" id="UP001226574">
    <property type="component" value="Unassembled WGS sequence"/>
</dbReference>
<reference evidence="1 2" key="1">
    <citation type="submission" date="2023-08" db="EMBL/GenBank/DDBJ databases">
        <title>Pseudoalteromonas haloplanktis LL1 genome.</title>
        <authorList>
            <person name="Wu S."/>
        </authorList>
    </citation>
    <scope>NUCLEOTIDE SEQUENCE [LARGE SCALE GENOMIC DNA]</scope>
    <source>
        <strain evidence="1 2">LL1</strain>
    </source>
</reference>
<name>A0ABU1BIY2_PSEHA</name>
<proteinExistence type="predicted"/>
<dbReference type="RefSeq" id="WP_309039897.1">
    <property type="nucleotide sequence ID" value="NZ_JAVIFY010000038.1"/>
</dbReference>
<keyword evidence="2" id="KW-1185">Reference proteome</keyword>
<organism evidence="1 2">
    <name type="scientific">Pseudoalteromonas haloplanktis</name>
    <name type="common">Alteromonas haloplanktis</name>
    <dbReference type="NCBI Taxonomy" id="228"/>
    <lineage>
        <taxon>Bacteria</taxon>
        <taxon>Pseudomonadati</taxon>
        <taxon>Pseudomonadota</taxon>
        <taxon>Gammaproteobacteria</taxon>
        <taxon>Alteromonadales</taxon>
        <taxon>Pseudoalteromonadaceae</taxon>
        <taxon>Pseudoalteromonas</taxon>
    </lineage>
</organism>
<evidence type="ECO:0000313" key="2">
    <source>
        <dbReference type="Proteomes" id="UP001226574"/>
    </source>
</evidence>